<proteinExistence type="predicted"/>
<evidence type="ECO:0000313" key="2">
    <source>
        <dbReference type="EMBL" id="MBB1488999.1"/>
    </source>
</evidence>
<dbReference type="RefSeq" id="WP_182810771.1">
    <property type="nucleotide sequence ID" value="NZ_JACJFM010000041.1"/>
</dbReference>
<reference evidence="2 3" key="1">
    <citation type="submission" date="2020-08" db="EMBL/GenBank/DDBJ databases">
        <title>Oceanospirillum sp. nov. isolated from marine sediment.</title>
        <authorList>
            <person name="Ji X."/>
        </authorList>
    </citation>
    <scope>NUCLEOTIDE SEQUENCE [LARGE SCALE GENOMIC DNA]</scope>
    <source>
        <strain evidence="2 3">D5</strain>
    </source>
</reference>
<dbReference type="AlphaFoldDB" id="A0A839IX18"/>
<dbReference type="EMBL" id="JACJFM010000041">
    <property type="protein sequence ID" value="MBB1488999.1"/>
    <property type="molecule type" value="Genomic_DNA"/>
</dbReference>
<dbReference type="SMART" id="SM01321">
    <property type="entry name" value="Y1_Tnp"/>
    <property type="match status" value="1"/>
</dbReference>
<dbReference type="Gene3D" id="3.30.70.1290">
    <property type="entry name" value="Transposase IS200-like"/>
    <property type="match status" value="1"/>
</dbReference>
<dbReference type="InterPro" id="IPR036515">
    <property type="entry name" value="Transposase_17_sf"/>
</dbReference>
<sequence length="333" mass="38816">MTRARREQISPSDTPYYHCIARCVRRAFLCGEDEFSGQSFEHRRQWIIDRLVQLDQMFAIDICAYALMSNHYHLVLYINQQQAQSWSDDEVIARWTQLFTGPVLIQRYKRGEYQTDAELDKVAEIVAEWRERLMDISWFMRCLNEHIARKANEEDNCKGRFWEGRFKSQALLDEQGLLTCMAYVDLNPVRAAISDCPEASDFTSIQQRIWEYAPEADHTEPSPDKPVLKPFSAEQADSEFAIAFDPADYLELVDWTGRCAREDKRGAISSHFPPILSRLNIDAEQWLKAMQPSGIKPCRAIGHLDKLKSFAKQVGCRWLRESQQFYPLFNRSV</sequence>
<dbReference type="SUPFAM" id="SSF143422">
    <property type="entry name" value="Transposase IS200-like"/>
    <property type="match status" value="1"/>
</dbReference>
<dbReference type="InterPro" id="IPR002686">
    <property type="entry name" value="Transposase_17"/>
</dbReference>
<protein>
    <submittedName>
        <fullName evidence="2">Transposase</fullName>
    </submittedName>
</protein>
<dbReference type="GO" id="GO:0004803">
    <property type="term" value="F:transposase activity"/>
    <property type="evidence" value="ECO:0007669"/>
    <property type="project" value="InterPro"/>
</dbReference>
<accession>A0A839IX18</accession>
<organism evidence="2 3">
    <name type="scientific">Oceanospirillum sediminis</name>
    <dbReference type="NCBI Taxonomy" id="2760088"/>
    <lineage>
        <taxon>Bacteria</taxon>
        <taxon>Pseudomonadati</taxon>
        <taxon>Pseudomonadota</taxon>
        <taxon>Gammaproteobacteria</taxon>
        <taxon>Oceanospirillales</taxon>
        <taxon>Oceanospirillaceae</taxon>
        <taxon>Oceanospirillum</taxon>
    </lineage>
</organism>
<comment type="caution">
    <text evidence="2">The sequence shown here is derived from an EMBL/GenBank/DDBJ whole genome shotgun (WGS) entry which is preliminary data.</text>
</comment>
<name>A0A839IX18_9GAMM</name>
<feature type="domain" description="Transposase IS200-like" evidence="1">
    <location>
        <begin position="12"/>
        <end position="187"/>
    </location>
</feature>
<dbReference type="GO" id="GO:0003677">
    <property type="term" value="F:DNA binding"/>
    <property type="evidence" value="ECO:0007669"/>
    <property type="project" value="InterPro"/>
</dbReference>
<dbReference type="PANTHER" id="PTHR34322">
    <property type="entry name" value="TRANSPOSASE, Y1_TNP DOMAIN-CONTAINING"/>
    <property type="match status" value="1"/>
</dbReference>
<gene>
    <name evidence="2" type="ORF">H4O21_20525</name>
</gene>
<evidence type="ECO:0000259" key="1">
    <source>
        <dbReference type="SMART" id="SM01321"/>
    </source>
</evidence>
<dbReference type="Proteomes" id="UP000565262">
    <property type="component" value="Unassembled WGS sequence"/>
</dbReference>
<evidence type="ECO:0000313" key="3">
    <source>
        <dbReference type="Proteomes" id="UP000565262"/>
    </source>
</evidence>
<dbReference type="GO" id="GO:0006313">
    <property type="term" value="P:DNA transposition"/>
    <property type="evidence" value="ECO:0007669"/>
    <property type="project" value="InterPro"/>
</dbReference>
<dbReference type="PANTHER" id="PTHR34322:SF2">
    <property type="entry name" value="TRANSPOSASE IS200-LIKE DOMAIN-CONTAINING PROTEIN"/>
    <property type="match status" value="1"/>
</dbReference>
<keyword evidence="3" id="KW-1185">Reference proteome</keyword>